<evidence type="ECO:0000256" key="2">
    <source>
        <dbReference type="ARBA" id="ARBA00022803"/>
    </source>
</evidence>
<dbReference type="InterPro" id="IPR019734">
    <property type="entry name" value="TPR_rpt"/>
</dbReference>
<feature type="repeat" description="TPR" evidence="4">
    <location>
        <begin position="202"/>
        <end position="235"/>
    </location>
</feature>
<evidence type="ECO:0000256" key="4">
    <source>
        <dbReference type="PROSITE-ProRule" id="PRU00339"/>
    </source>
</evidence>
<dbReference type="PROSITE" id="PS50005">
    <property type="entry name" value="TPR"/>
    <property type="match status" value="2"/>
</dbReference>
<organism evidence="6">
    <name type="scientific">Xenopus laevis</name>
    <name type="common">African clawed frog</name>
    <dbReference type="NCBI Taxonomy" id="8355"/>
    <lineage>
        <taxon>Eukaryota</taxon>
        <taxon>Metazoa</taxon>
        <taxon>Chordata</taxon>
        <taxon>Craniata</taxon>
        <taxon>Vertebrata</taxon>
        <taxon>Euteleostomi</taxon>
        <taxon>Amphibia</taxon>
        <taxon>Batrachia</taxon>
        <taxon>Anura</taxon>
        <taxon>Pipoidea</taxon>
        <taxon>Pipidae</taxon>
        <taxon>Xenopodinae</taxon>
        <taxon>Xenopus</taxon>
        <taxon>Xenopus</taxon>
    </lineage>
</organism>
<reference evidence="8" key="1">
    <citation type="journal article" date="2002" name="Dev. Dyn.">
        <title>Genetic and genomic tools for Xenopus research: The NIH Xenopus initiative.</title>
        <authorList>
            <person name="Klein S.L."/>
            <person name="Strausberg R.L."/>
            <person name="Wagner L."/>
            <person name="Pontius J."/>
            <person name="Clifton S.W."/>
            <person name="Richardson P."/>
        </authorList>
    </citation>
    <scope>NUCLEOTIDE SEQUENCE</scope>
</reference>
<reference evidence="6" key="2">
    <citation type="submission" date="2004-06" db="EMBL/GenBank/DDBJ databases">
        <authorList>
            <consortium name="NIH - Xenopus Gene Collection (XGC) project"/>
        </authorList>
    </citation>
    <scope>NUCLEOTIDE SEQUENCE [LARGE SCALE MRNA]</scope>
    <source>
        <tissue evidence="6">Brain</tissue>
    </source>
</reference>
<keyword evidence="2 4" id="KW-0802">TPR repeat</keyword>
<keyword evidence="1" id="KW-0677">Repeat</keyword>
<dbReference type="Pfam" id="PF13181">
    <property type="entry name" value="TPR_8"/>
    <property type="match status" value="1"/>
</dbReference>
<feature type="coiled-coil region" evidence="5">
    <location>
        <begin position="59"/>
        <end position="86"/>
    </location>
</feature>
<gene>
    <name evidence="6 8" type="primary">MGC84386</name>
</gene>
<dbReference type="SMART" id="SM00028">
    <property type="entry name" value="TPR"/>
    <property type="match status" value="3"/>
</dbReference>
<dbReference type="Gene3D" id="1.25.40.10">
    <property type="entry name" value="Tetratricopeptide repeat domain"/>
    <property type="match status" value="2"/>
</dbReference>
<dbReference type="AlphaFoldDB" id="Q6GLQ8"/>
<dbReference type="OrthoDB" id="10043504at2759"/>
<dbReference type="Bgee" id="444693">
    <property type="expression patterns" value="Expressed in camera-type eye and 1 other cell type or tissue"/>
</dbReference>
<dbReference type="RefSeq" id="NP_001086264.1">
    <property type="nucleotide sequence ID" value="NM_001092795.1"/>
</dbReference>
<dbReference type="PANTHER" id="PTHR10271">
    <property type="entry name" value="INTERFERON-INDUCED PROTEIN WITH TETRATRICOPEPTIDE REPEATS"/>
    <property type="match status" value="1"/>
</dbReference>
<sequence>MSEAEATLKTQLLQLKCHFTWELQEKDTDIEALEIKLKSELEGEANCLKHWHYNLLAYVKCLKRDNTDAIANLQKAEKENSEENSSETRKKRNIVVIYANYAWINFHQKEYEQTQIYIVKINSIYQESKGADLENLGEKGWALLKFSTQYSEKAKECFEKVLEGCSDDRDWISAYVTAMFQMGGFDFKKYIEQAQEQAPKNPSLLFYAAVYYTRRGKSKEAHTVLEKAVSVNPNSSTLHHGLGLCYTGMINEIKKTAEEHNEHSAACTEKIKELSKKGKSHFEMALKLDQSRTDSLTDLADLYIKSNQYPKAEETYKKALTISALPGNAKQQIHLHYGNFLKHCKKSEEEAAAQYKAGLLVPDQTEYRASCEISLKQMVQNIKGDSSVAAGVAVGNVLNVLTDASQSIHSKIKLSF</sequence>
<dbReference type="GO" id="GO:0005829">
    <property type="term" value="C:cytosol"/>
    <property type="evidence" value="ECO:0000318"/>
    <property type="project" value="GO_Central"/>
</dbReference>
<keyword evidence="5" id="KW-0175">Coiled coil</keyword>
<evidence type="ECO:0000313" key="7">
    <source>
        <dbReference type="Proteomes" id="UP000186698"/>
    </source>
</evidence>
<keyword evidence="7" id="KW-1185">Reference proteome</keyword>
<evidence type="ECO:0000313" key="8">
    <source>
        <dbReference type="RefSeq" id="NP_001086264.1"/>
    </source>
</evidence>
<reference evidence="8" key="3">
    <citation type="submission" date="2025-04" db="UniProtKB">
        <authorList>
            <consortium name="RefSeq"/>
        </authorList>
    </citation>
    <scope>IDENTIFICATION</scope>
</reference>
<dbReference type="InterPro" id="IPR011990">
    <property type="entry name" value="TPR-like_helical_dom_sf"/>
</dbReference>
<dbReference type="Proteomes" id="UP000186698">
    <property type="component" value="Chromosome 7L"/>
</dbReference>
<protein>
    <submittedName>
        <fullName evidence="6 8">MGC84386 protein</fullName>
    </submittedName>
</protein>
<evidence type="ECO:0000256" key="1">
    <source>
        <dbReference type="ARBA" id="ARBA00022737"/>
    </source>
</evidence>
<evidence type="ECO:0000256" key="3">
    <source>
        <dbReference type="ARBA" id="ARBA00038336"/>
    </source>
</evidence>
<feature type="repeat" description="TPR" evidence="4">
    <location>
        <begin position="293"/>
        <end position="326"/>
    </location>
</feature>
<comment type="similarity">
    <text evidence="3">Belongs to the IFIT family.</text>
</comment>
<dbReference type="KEGG" id="xla:444693"/>
<dbReference type="GO" id="GO:0051607">
    <property type="term" value="P:defense response to virus"/>
    <property type="evidence" value="ECO:0000318"/>
    <property type="project" value="GO_Central"/>
</dbReference>
<dbReference type="GeneID" id="444693"/>
<accession>Q6GLQ8</accession>
<dbReference type="FunFam" id="1.25.40.10:FF:000032">
    <property type="entry name" value="Interferon-induced protein with tetratricopeptide repeats 5"/>
    <property type="match status" value="1"/>
</dbReference>
<dbReference type="PANTHER" id="PTHR10271:SF35">
    <property type="entry name" value="INTERFERON INDUCED PROTEIN WITH TETRATRICOPEPTIDE REPEATS 5"/>
    <property type="match status" value="1"/>
</dbReference>
<name>Q6GLQ8_XENLA</name>
<proteinExistence type="evidence at transcript level"/>
<dbReference type="SUPFAM" id="SSF48452">
    <property type="entry name" value="TPR-like"/>
    <property type="match status" value="2"/>
</dbReference>
<evidence type="ECO:0000313" key="6">
    <source>
        <dbReference type="EMBL" id="AAH74400.1"/>
    </source>
</evidence>
<evidence type="ECO:0000256" key="5">
    <source>
        <dbReference type="SAM" id="Coils"/>
    </source>
</evidence>
<dbReference type="EMBL" id="BC074400">
    <property type="protein sequence ID" value="AAH74400.1"/>
    <property type="molecule type" value="mRNA"/>
</dbReference>
<dbReference type="DNASU" id="444693"/>